<dbReference type="SUPFAM" id="SSF50891">
    <property type="entry name" value="Cyclophilin-like"/>
    <property type="match status" value="1"/>
</dbReference>
<comment type="catalytic activity">
    <reaction evidence="3">
        <text>[protein]-peptidylproline (omega=180) = [protein]-peptidylproline (omega=0)</text>
        <dbReference type="Rhea" id="RHEA:16237"/>
        <dbReference type="Rhea" id="RHEA-COMP:10747"/>
        <dbReference type="Rhea" id="RHEA-COMP:10748"/>
        <dbReference type="ChEBI" id="CHEBI:83833"/>
        <dbReference type="ChEBI" id="CHEBI:83834"/>
        <dbReference type="EC" id="5.2.1.8"/>
    </reaction>
</comment>
<evidence type="ECO:0000256" key="2">
    <source>
        <dbReference type="ARBA" id="ARBA00023235"/>
    </source>
</evidence>
<keyword evidence="6" id="KW-1185">Reference proteome</keyword>
<dbReference type="EMBL" id="BRYB01002200">
    <property type="protein sequence ID" value="GMI41108.1"/>
    <property type="molecule type" value="Genomic_DNA"/>
</dbReference>
<keyword evidence="2 3" id="KW-0413">Isomerase</keyword>
<organism evidence="5 6">
    <name type="scientific">Tetraparma gracilis</name>
    <dbReference type="NCBI Taxonomy" id="2962635"/>
    <lineage>
        <taxon>Eukaryota</taxon>
        <taxon>Sar</taxon>
        <taxon>Stramenopiles</taxon>
        <taxon>Ochrophyta</taxon>
        <taxon>Bolidophyceae</taxon>
        <taxon>Parmales</taxon>
        <taxon>Triparmaceae</taxon>
        <taxon>Tetraparma</taxon>
    </lineage>
</organism>
<dbReference type="Pfam" id="PF00160">
    <property type="entry name" value="Pro_isomerase"/>
    <property type="match status" value="1"/>
</dbReference>
<dbReference type="PROSITE" id="PS50072">
    <property type="entry name" value="CSA_PPIASE_2"/>
    <property type="match status" value="1"/>
</dbReference>
<evidence type="ECO:0000313" key="6">
    <source>
        <dbReference type="Proteomes" id="UP001165060"/>
    </source>
</evidence>
<comment type="caution">
    <text evidence="5">The sequence shown here is derived from an EMBL/GenBank/DDBJ whole genome shotgun (WGS) entry which is preliminary data.</text>
</comment>
<dbReference type="InterPro" id="IPR002130">
    <property type="entry name" value="Cyclophilin-type_PPIase_dom"/>
</dbReference>
<dbReference type="Proteomes" id="UP001165060">
    <property type="component" value="Unassembled WGS sequence"/>
</dbReference>
<reference evidence="5 6" key="1">
    <citation type="journal article" date="2023" name="Commun. Biol.">
        <title>Genome analysis of Parmales, the sister group of diatoms, reveals the evolutionary specialization of diatoms from phago-mixotrophs to photoautotrophs.</title>
        <authorList>
            <person name="Ban H."/>
            <person name="Sato S."/>
            <person name="Yoshikawa S."/>
            <person name="Yamada K."/>
            <person name="Nakamura Y."/>
            <person name="Ichinomiya M."/>
            <person name="Sato N."/>
            <person name="Blanc-Mathieu R."/>
            <person name="Endo H."/>
            <person name="Kuwata A."/>
            <person name="Ogata H."/>
        </authorList>
    </citation>
    <scope>NUCLEOTIDE SEQUENCE [LARGE SCALE GENOMIC DNA]</scope>
</reference>
<feature type="domain" description="PPIase cyclophilin-type" evidence="4">
    <location>
        <begin position="29"/>
        <end position="161"/>
    </location>
</feature>
<protein>
    <recommendedName>
        <fullName evidence="3">Peptidyl-prolyl cis-trans isomerase</fullName>
        <shortName evidence="3">PPIase</shortName>
        <ecNumber evidence="3">5.2.1.8</ecNumber>
    </recommendedName>
</protein>
<proteinExistence type="inferred from homology"/>
<dbReference type="InterPro" id="IPR044666">
    <property type="entry name" value="Cyclophilin_A-like"/>
</dbReference>
<dbReference type="Gene3D" id="2.40.100.10">
    <property type="entry name" value="Cyclophilin-like"/>
    <property type="match status" value="1"/>
</dbReference>
<dbReference type="PANTHER" id="PTHR45625:SF4">
    <property type="entry name" value="PEPTIDYLPROLYL ISOMERASE DOMAIN AND WD REPEAT-CONTAINING PROTEIN 1"/>
    <property type="match status" value="1"/>
</dbReference>
<dbReference type="InterPro" id="IPR024936">
    <property type="entry name" value="Cyclophilin-type_PPIase"/>
</dbReference>
<evidence type="ECO:0000256" key="3">
    <source>
        <dbReference type="RuleBase" id="RU363019"/>
    </source>
</evidence>
<evidence type="ECO:0000313" key="5">
    <source>
        <dbReference type="EMBL" id="GMI41108.1"/>
    </source>
</evidence>
<dbReference type="EC" id="5.2.1.8" evidence="3"/>
<dbReference type="PRINTS" id="PR00153">
    <property type="entry name" value="CSAPPISMRASE"/>
</dbReference>
<accession>A0ABQ6N6V0</accession>
<evidence type="ECO:0000256" key="1">
    <source>
        <dbReference type="ARBA" id="ARBA00023110"/>
    </source>
</evidence>
<dbReference type="InterPro" id="IPR029000">
    <property type="entry name" value="Cyclophilin-like_dom_sf"/>
</dbReference>
<evidence type="ECO:0000259" key="4">
    <source>
        <dbReference type="PROSITE" id="PS50072"/>
    </source>
</evidence>
<dbReference type="PANTHER" id="PTHR45625">
    <property type="entry name" value="PEPTIDYL-PROLYL CIS-TRANS ISOMERASE-RELATED"/>
    <property type="match status" value="1"/>
</dbReference>
<keyword evidence="1 3" id="KW-0697">Rotamase</keyword>
<sequence length="163" mass="17057">MDAEYLASLAESGHKLCKFTVTSGDSSTDVYVELVTSVVPKTCASFLSTLLAGGYDGTVFDRVVGGGWVSSSSASPEVEAFPDESFGVAFDEPFTLGMSNSGPHTNQSKFFVTLSPATYLQSKFVAFGRVVKGMEAFTGIAAGELVNERPTAKTGISGAEQLV</sequence>
<dbReference type="PIRSF" id="PIRSF001467">
    <property type="entry name" value="Peptidylpro_ismrse"/>
    <property type="match status" value="1"/>
</dbReference>
<comment type="function">
    <text evidence="3">PPIases accelerate the folding of proteins. It catalyzes the cis-trans isomerization of proline imidic peptide bonds in oligopeptides.</text>
</comment>
<gene>
    <name evidence="5" type="ORF">TeGR_g1111</name>
</gene>
<name>A0ABQ6N6V0_9STRA</name>
<comment type="similarity">
    <text evidence="3">Belongs to the cyclophilin-type PPIase family.</text>
</comment>